<evidence type="ECO:0000256" key="2">
    <source>
        <dbReference type="ARBA" id="ARBA00006448"/>
    </source>
</evidence>
<evidence type="ECO:0000259" key="8">
    <source>
        <dbReference type="Pfam" id="PF04239"/>
    </source>
</evidence>
<accession>A0A356W3M6</accession>
<keyword evidence="5 7" id="KW-1133">Transmembrane helix</keyword>
<evidence type="ECO:0000313" key="10">
    <source>
        <dbReference type="EMBL" id="HAE93453.1"/>
    </source>
</evidence>
<protein>
    <submittedName>
        <fullName evidence="11">DUF421 domain-containing protein</fullName>
    </submittedName>
</protein>
<evidence type="ECO:0000256" key="3">
    <source>
        <dbReference type="ARBA" id="ARBA00022475"/>
    </source>
</evidence>
<evidence type="ECO:0000256" key="7">
    <source>
        <dbReference type="SAM" id="Phobius"/>
    </source>
</evidence>
<feature type="transmembrane region" description="Helical" evidence="7">
    <location>
        <begin position="70"/>
        <end position="92"/>
    </location>
</feature>
<keyword evidence="4 7" id="KW-0812">Transmembrane</keyword>
<evidence type="ECO:0000256" key="5">
    <source>
        <dbReference type="ARBA" id="ARBA00022989"/>
    </source>
</evidence>
<dbReference type="PANTHER" id="PTHR34582">
    <property type="entry name" value="UPF0702 TRANSMEMBRANE PROTEIN YCAP"/>
    <property type="match status" value="1"/>
</dbReference>
<evidence type="ECO:0000313" key="13">
    <source>
        <dbReference type="Proteomes" id="UP000263957"/>
    </source>
</evidence>
<keyword evidence="6 7" id="KW-0472">Membrane</keyword>
<reference evidence="12 13" key="1">
    <citation type="journal article" date="2018" name="Nat. Biotechnol.">
        <title>A standardized bacterial taxonomy based on genome phylogeny substantially revises the tree of life.</title>
        <authorList>
            <person name="Parks D.H."/>
            <person name="Chuvochina M."/>
            <person name="Waite D.W."/>
            <person name="Rinke C."/>
            <person name="Skarshewski A."/>
            <person name="Chaumeil P.A."/>
            <person name="Hugenholtz P."/>
        </authorList>
    </citation>
    <scope>NUCLEOTIDE SEQUENCE [LARGE SCALE GENOMIC DNA]</scope>
    <source>
        <strain evidence="11">UBA10378</strain>
        <strain evidence="10">UBA8557</strain>
    </source>
</reference>
<gene>
    <name evidence="10" type="ORF">DCG65_02765</name>
    <name evidence="11" type="ORF">DD728_04710</name>
</gene>
<organism evidence="11 13">
    <name type="scientific">Hyphomonas atlantica</name>
    <dbReference type="NCBI Taxonomy" id="1280948"/>
    <lineage>
        <taxon>Bacteria</taxon>
        <taxon>Pseudomonadati</taxon>
        <taxon>Pseudomonadota</taxon>
        <taxon>Alphaproteobacteria</taxon>
        <taxon>Hyphomonadales</taxon>
        <taxon>Hyphomonadaceae</taxon>
        <taxon>Hyphomonas</taxon>
    </lineage>
</organism>
<keyword evidence="3" id="KW-1003">Cell membrane</keyword>
<comment type="subcellular location">
    <subcellularLocation>
        <location evidence="1">Cell membrane</location>
        <topology evidence="1">Multi-pass membrane protein</topology>
    </subcellularLocation>
</comment>
<evidence type="ECO:0000313" key="11">
    <source>
        <dbReference type="EMBL" id="HBQ48177.1"/>
    </source>
</evidence>
<dbReference type="Proteomes" id="UP000263957">
    <property type="component" value="Unassembled WGS sequence"/>
</dbReference>
<comment type="caution">
    <text evidence="11">The sequence shown here is derived from an EMBL/GenBank/DDBJ whole genome shotgun (WGS) entry which is preliminary data.</text>
</comment>
<dbReference type="PANTHER" id="PTHR34582:SF6">
    <property type="entry name" value="UPF0702 TRANSMEMBRANE PROTEIN YCAP"/>
    <property type="match status" value="1"/>
</dbReference>
<dbReference type="InterPro" id="IPR007353">
    <property type="entry name" value="DUF421"/>
</dbReference>
<name>A0A356W3M6_9PROT</name>
<dbReference type="Pfam" id="PF20730">
    <property type="entry name" value="YetF_N"/>
    <property type="match status" value="1"/>
</dbReference>
<feature type="transmembrane region" description="Helical" evidence="7">
    <location>
        <begin position="47"/>
        <end position="64"/>
    </location>
</feature>
<dbReference type="Gene3D" id="3.30.240.20">
    <property type="entry name" value="bsu07140 like domains"/>
    <property type="match status" value="1"/>
</dbReference>
<dbReference type="Proteomes" id="UP000259173">
    <property type="component" value="Unassembled WGS sequence"/>
</dbReference>
<evidence type="ECO:0000256" key="1">
    <source>
        <dbReference type="ARBA" id="ARBA00004651"/>
    </source>
</evidence>
<dbReference type="Pfam" id="PF04239">
    <property type="entry name" value="DUF421"/>
    <property type="match status" value="1"/>
</dbReference>
<evidence type="ECO:0000256" key="6">
    <source>
        <dbReference type="ARBA" id="ARBA00023136"/>
    </source>
</evidence>
<comment type="similarity">
    <text evidence="2">Belongs to the UPF0702 family.</text>
</comment>
<dbReference type="EMBL" id="DOGS01000097">
    <property type="protein sequence ID" value="HBQ48177.1"/>
    <property type="molecule type" value="Genomic_DNA"/>
</dbReference>
<feature type="domain" description="YetF-like N-terminal transmembrane" evidence="9">
    <location>
        <begin position="27"/>
        <end position="83"/>
    </location>
</feature>
<evidence type="ECO:0000313" key="12">
    <source>
        <dbReference type="Proteomes" id="UP000259173"/>
    </source>
</evidence>
<dbReference type="AlphaFoldDB" id="A0A356W3M6"/>
<dbReference type="EMBL" id="DMBR01000082">
    <property type="protein sequence ID" value="HAE93453.1"/>
    <property type="molecule type" value="Genomic_DNA"/>
</dbReference>
<dbReference type="OrthoDB" id="9793799at2"/>
<sequence length="183" mass="20052">MMDISAIFYDGWKDLVRIVLAAPAIYFTIIVFIRLAGKRSTSQMNNFDWVVTVALGSIAGAGITSNSVTVFEALLAIATLLTIQWALTFMIARSIGVEKLVKSSPRLLVYRGNYLDDNILDERLTRSEILSALREHGLTQVEQAETVVLETDASFSVIARDAGKVSADVLRRSVVGVPTSDTR</sequence>
<evidence type="ECO:0000259" key="9">
    <source>
        <dbReference type="Pfam" id="PF20730"/>
    </source>
</evidence>
<proteinExistence type="inferred from homology"/>
<feature type="domain" description="YetF C-terminal" evidence="8">
    <location>
        <begin position="96"/>
        <end position="166"/>
    </location>
</feature>
<dbReference type="InterPro" id="IPR048454">
    <property type="entry name" value="YetF_N"/>
</dbReference>
<dbReference type="GO" id="GO:0005886">
    <property type="term" value="C:plasma membrane"/>
    <property type="evidence" value="ECO:0007669"/>
    <property type="project" value="UniProtKB-SubCell"/>
</dbReference>
<feature type="transmembrane region" description="Helical" evidence="7">
    <location>
        <begin position="15"/>
        <end position="35"/>
    </location>
</feature>
<evidence type="ECO:0000256" key="4">
    <source>
        <dbReference type="ARBA" id="ARBA00022692"/>
    </source>
</evidence>
<dbReference type="InterPro" id="IPR023090">
    <property type="entry name" value="UPF0702_alpha/beta_dom_sf"/>
</dbReference>